<organism evidence="4">
    <name type="scientific">Caenorhabditis remanei</name>
    <name type="common">Caenorhabditis vulgaris</name>
    <dbReference type="NCBI Taxonomy" id="31234"/>
    <lineage>
        <taxon>Eukaryota</taxon>
        <taxon>Metazoa</taxon>
        <taxon>Ecdysozoa</taxon>
        <taxon>Nematoda</taxon>
        <taxon>Chromadorea</taxon>
        <taxon>Rhabditida</taxon>
        <taxon>Rhabditina</taxon>
        <taxon>Rhabditomorpha</taxon>
        <taxon>Rhabditoidea</taxon>
        <taxon>Rhabditidae</taxon>
        <taxon>Peloderinae</taxon>
        <taxon>Caenorhabditis</taxon>
    </lineage>
</organism>
<accession>E3N0G4</accession>
<keyword evidence="2" id="KW-0472">Membrane</keyword>
<name>E3N0G4_CAERE</name>
<gene>
    <name evidence="3" type="ORF">CRE_11306</name>
</gene>
<dbReference type="Proteomes" id="UP000008281">
    <property type="component" value="Unassembled WGS sequence"/>
</dbReference>
<proteinExistence type="predicted"/>
<dbReference type="AlphaFoldDB" id="E3N0G4"/>
<evidence type="ECO:0000313" key="4">
    <source>
        <dbReference type="Proteomes" id="UP000008281"/>
    </source>
</evidence>
<evidence type="ECO:0000313" key="3">
    <source>
        <dbReference type="EMBL" id="EFP13400.1"/>
    </source>
</evidence>
<reference evidence="3" key="1">
    <citation type="submission" date="2007-07" db="EMBL/GenBank/DDBJ databases">
        <title>PCAP assembly of the Caenorhabditis remanei genome.</title>
        <authorList>
            <consortium name="The Caenorhabditis remanei Sequencing Consortium"/>
            <person name="Wilson R.K."/>
        </authorList>
    </citation>
    <scope>NUCLEOTIDE SEQUENCE [LARGE SCALE GENOMIC DNA]</scope>
    <source>
        <strain evidence="3">PB4641</strain>
    </source>
</reference>
<keyword evidence="2" id="KW-1133">Transmembrane helix</keyword>
<feature type="region of interest" description="Disordered" evidence="1">
    <location>
        <begin position="18"/>
        <end position="59"/>
    </location>
</feature>
<sequence length="283" mass="32863">MSTESLDQLSDLSLISDCSYHSDSDQDQMEPVFQEERKPVLRRQKNQNNSHHSDSDQDRLEEAAFQQKLLECERDAFVQITIILLVMLSVAVFFLLRNNPNQTTESAPTVTNTTNTTDTFNPTEYMKTFGERRMMKTSEILGDQEKLAKAQRAVESKRWSKLEDVPEYYWDKFVPDITRFEGVDVYLHKTKLNGTRVEEALYFHPIEFEKVNENGRIRISWPSLNEGIFYVHNVGGCDPKTECLQGIYNIEKGNLVREHTFIMEGGQTMFVKTVYYVPAETFI</sequence>
<keyword evidence="4" id="KW-1185">Reference proteome</keyword>
<evidence type="ECO:0000256" key="1">
    <source>
        <dbReference type="SAM" id="MobiDB-lite"/>
    </source>
</evidence>
<feature type="transmembrane region" description="Helical" evidence="2">
    <location>
        <begin position="76"/>
        <end position="96"/>
    </location>
</feature>
<evidence type="ECO:0000256" key="2">
    <source>
        <dbReference type="SAM" id="Phobius"/>
    </source>
</evidence>
<dbReference type="EMBL" id="DS268505">
    <property type="protein sequence ID" value="EFP13400.1"/>
    <property type="molecule type" value="Genomic_DNA"/>
</dbReference>
<dbReference type="InParanoid" id="E3N0G4"/>
<dbReference type="HOGENOM" id="CLU_1066497_0_0_1"/>
<protein>
    <submittedName>
        <fullName evidence="3">Uncharacterized protein</fullName>
    </submittedName>
</protein>
<keyword evidence="2" id="KW-0812">Transmembrane</keyword>